<dbReference type="OrthoDB" id="3145912at2759"/>
<evidence type="ECO:0000313" key="1">
    <source>
        <dbReference type="EMBL" id="ESK90255.1"/>
    </source>
</evidence>
<keyword evidence="2" id="KW-1185">Reference proteome</keyword>
<dbReference type="STRING" id="1381753.V2XCP9"/>
<dbReference type="Proteomes" id="UP000017559">
    <property type="component" value="Unassembled WGS sequence"/>
</dbReference>
<evidence type="ECO:0000313" key="2">
    <source>
        <dbReference type="Proteomes" id="UP000017559"/>
    </source>
</evidence>
<evidence type="ECO:0008006" key="3">
    <source>
        <dbReference type="Google" id="ProtNLM"/>
    </source>
</evidence>
<dbReference type="AlphaFoldDB" id="V2XCP9"/>
<dbReference type="Gene3D" id="3.80.10.10">
    <property type="entry name" value="Ribonuclease Inhibitor"/>
    <property type="match status" value="1"/>
</dbReference>
<reference evidence="1 2" key="1">
    <citation type="journal article" date="2014" name="BMC Genomics">
        <title>Genome and secretome analysis of the hemibiotrophic fungal pathogen, Moniliophthora roreri, which causes frosty pod rot disease of cacao: mechanisms of the biotrophic and necrotrophic phases.</title>
        <authorList>
            <person name="Meinhardt L.W."/>
            <person name="Costa G.G.L."/>
            <person name="Thomazella D.P.T."/>
            <person name="Teixeira P.J.P.L."/>
            <person name="Carazzolle M.F."/>
            <person name="Schuster S.C."/>
            <person name="Carlson J.E."/>
            <person name="Guiltinan M.J."/>
            <person name="Mieczkowski P."/>
            <person name="Farmer A."/>
            <person name="Ramaraj T."/>
            <person name="Crozier J."/>
            <person name="Davis R.E."/>
            <person name="Shao J."/>
            <person name="Melnick R.L."/>
            <person name="Pereira G.A.G."/>
            <person name="Bailey B.A."/>
        </authorList>
    </citation>
    <scope>NUCLEOTIDE SEQUENCE [LARGE SCALE GENOMIC DNA]</scope>
    <source>
        <strain evidence="1 2">MCA 2997</strain>
    </source>
</reference>
<organism evidence="1 2">
    <name type="scientific">Moniliophthora roreri (strain MCA 2997)</name>
    <name type="common">Cocoa frosty pod rot fungus</name>
    <name type="synonym">Crinipellis roreri</name>
    <dbReference type="NCBI Taxonomy" id="1381753"/>
    <lineage>
        <taxon>Eukaryota</taxon>
        <taxon>Fungi</taxon>
        <taxon>Dikarya</taxon>
        <taxon>Basidiomycota</taxon>
        <taxon>Agaricomycotina</taxon>
        <taxon>Agaricomycetes</taxon>
        <taxon>Agaricomycetidae</taxon>
        <taxon>Agaricales</taxon>
        <taxon>Marasmiineae</taxon>
        <taxon>Marasmiaceae</taxon>
        <taxon>Moniliophthora</taxon>
    </lineage>
</organism>
<name>V2XCP9_MONRO</name>
<proteinExistence type="predicted"/>
<dbReference type="SUPFAM" id="SSF52047">
    <property type="entry name" value="RNI-like"/>
    <property type="match status" value="1"/>
</dbReference>
<accession>V2XCP9</accession>
<dbReference type="EMBL" id="AWSO01000462">
    <property type="protein sequence ID" value="ESK90255.1"/>
    <property type="molecule type" value="Genomic_DNA"/>
</dbReference>
<dbReference type="KEGG" id="mrr:Moror_7709"/>
<comment type="caution">
    <text evidence="1">The sequence shown here is derived from an EMBL/GenBank/DDBJ whole genome shotgun (WGS) entry which is preliminary data.</text>
</comment>
<dbReference type="HOGENOM" id="CLU_051720_0_1_1"/>
<gene>
    <name evidence="1" type="ORF">Moror_7709</name>
</gene>
<protein>
    <recommendedName>
        <fullName evidence="3">F-box domain-containing protein</fullName>
    </recommendedName>
</protein>
<dbReference type="InterPro" id="IPR032675">
    <property type="entry name" value="LRR_dom_sf"/>
</dbReference>
<sequence length="273" mass="31000">MSDFAVFRIQDLPVELERSIFELAARTHLSDAPQIALVSRRIRDWTQPLIYEMVTLGANDAPPFLRTMDIFPPTFFSQHVKQLCLTVSISPRDAARILQVCTGVTSLACWVDFRHSQLPVSLSELLAPFSLRRLSIEIGHFSQLSLVNCGWSTQLSHLDLRLWDSQDTLVIPGLQHLPSLTHLAIYLGHWELAIDHTSLAAILYSRPSLRVLCLVIDEDQDMDNERPAPSDPRVVYMPRPEPVPDWEAPYRGLPDTFRLAEEIVARRMGVVQT</sequence>